<dbReference type="InterPro" id="IPR049166">
    <property type="entry name" value="GH39_cat"/>
</dbReference>
<dbReference type="GO" id="GO:0004553">
    <property type="term" value="F:hydrolase activity, hydrolyzing O-glycosyl compounds"/>
    <property type="evidence" value="ECO:0007669"/>
    <property type="project" value="InterPro"/>
</dbReference>
<evidence type="ECO:0000256" key="5">
    <source>
        <dbReference type="SAM" id="MobiDB-lite"/>
    </source>
</evidence>
<evidence type="ECO:0000256" key="2">
    <source>
        <dbReference type="ARBA" id="ARBA00022801"/>
    </source>
</evidence>
<reference evidence="7 8" key="1">
    <citation type="submission" date="2019-10" db="EMBL/GenBank/DDBJ databases">
        <title>Bifidobacterium from non-human primates.</title>
        <authorList>
            <person name="Modesto M."/>
        </authorList>
    </citation>
    <scope>NUCLEOTIDE SEQUENCE [LARGE SCALE GENOMIC DNA]</scope>
    <source>
        <strain evidence="7 8">TRE17</strain>
    </source>
</reference>
<dbReference type="GO" id="GO:0005975">
    <property type="term" value="P:carbohydrate metabolic process"/>
    <property type="evidence" value="ECO:0007669"/>
    <property type="project" value="InterPro"/>
</dbReference>
<feature type="domain" description="Glycosyl hydrolases family 39 N-terminal catalytic" evidence="6">
    <location>
        <begin position="51"/>
        <end position="559"/>
    </location>
</feature>
<dbReference type="Gene3D" id="2.60.40.1500">
    <property type="entry name" value="Glycosyl hydrolase domain, family 39"/>
    <property type="match status" value="1"/>
</dbReference>
<dbReference type="SUPFAM" id="SSF51011">
    <property type="entry name" value="Glycosyl hydrolase domain"/>
    <property type="match status" value="1"/>
</dbReference>
<organism evidence="7 8">
    <name type="scientific">Bifidobacterium aerophilum</name>
    <dbReference type="NCBI Taxonomy" id="1798155"/>
    <lineage>
        <taxon>Bacteria</taxon>
        <taxon>Bacillati</taxon>
        <taxon>Actinomycetota</taxon>
        <taxon>Actinomycetes</taxon>
        <taxon>Bifidobacteriales</taxon>
        <taxon>Bifidobacteriaceae</taxon>
        <taxon>Bifidobacterium</taxon>
    </lineage>
</organism>
<dbReference type="Gene3D" id="3.20.20.80">
    <property type="entry name" value="Glycosidases"/>
    <property type="match status" value="1"/>
</dbReference>
<dbReference type="InterPro" id="IPR000514">
    <property type="entry name" value="Glyco_hydro_39"/>
</dbReference>
<dbReference type="PANTHER" id="PTHR12631">
    <property type="entry name" value="ALPHA-L-IDURONIDASE"/>
    <property type="match status" value="1"/>
</dbReference>
<keyword evidence="3" id="KW-0326">Glycosidase</keyword>
<dbReference type="Pfam" id="PF01229">
    <property type="entry name" value="Glyco_hydro_39"/>
    <property type="match status" value="1"/>
</dbReference>
<dbReference type="PRINTS" id="PR00745">
    <property type="entry name" value="GLHYDRLASE39"/>
</dbReference>
<name>A0A6N9Z2Q8_9BIFI</name>
<evidence type="ECO:0000259" key="6">
    <source>
        <dbReference type="Pfam" id="PF01229"/>
    </source>
</evidence>
<dbReference type="SUPFAM" id="SSF51445">
    <property type="entry name" value="(Trans)glycosidases"/>
    <property type="match status" value="1"/>
</dbReference>
<dbReference type="InterPro" id="IPR051923">
    <property type="entry name" value="Glycosyl_Hydrolase_39"/>
</dbReference>
<evidence type="ECO:0000313" key="7">
    <source>
        <dbReference type="EMBL" id="NEG88495.1"/>
    </source>
</evidence>
<feature type="region of interest" description="Disordered" evidence="5">
    <location>
        <begin position="1"/>
        <end position="24"/>
    </location>
</feature>
<keyword evidence="8" id="KW-1185">Reference proteome</keyword>
<evidence type="ECO:0000256" key="3">
    <source>
        <dbReference type="ARBA" id="ARBA00023295"/>
    </source>
</evidence>
<feature type="active site" description="Proton donor" evidence="4">
    <location>
        <position position="223"/>
    </location>
</feature>
<keyword evidence="2" id="KW-0378">Hydrolase</keyword>
<gene>
    <name evidence="7" type="ORF">GFD25_00440</name>
</gene>
<dbReference type="PANTHER" id="PTHR12631:SF8">
    <property type="entry name" value="ALPHA-L-IDURONIDASE"/>
    <property type="match status" value="1"/>
</dbReference>
<evidence type="ECO:0000256" key="4">
    <source>
        <dbReference type="PIRSR" id="PIRSR600514-1"/>
    </source>
</evidence>
<comment type="similarity">
    <text evidence="1">Belongs to the glycosyl hydrolase 39 family.</text>
</comment>
<sequence>MAQPAPSRRPPQLRTPHTRPTLGDELIVTPQRRLRSPHQGAPSMANTCHITVDTAHDLGPLDHSWNFIGYDECNYTYMPEGRQLLARFGTLSDAPYYVRTHFMFCTGSCNGTQKFGSTNVYRENAQGDPIYDFTYYDLILDAILTSGNKPFVELGFMPQALADPAYRNQPSLAGMDVYREVGWTYPPADYRKWHDFILAVARHLAGRYGASEIASWYFELWNEPDICYWSGTAEDYCTLYDFTEHALHEALPDARLSGPACTGIFAHNGARDLMRAFLRHCREGRNACTGATGACLDFITFHAKGSVFPADVTAAKAVPSVGSLVHQVRFGLELAREEGFDDLDVVVSEADPDGWSAGGIADNPNMRYRNTEYYASYVAAAYSRIRDLSREFGVHVRPLAWAFMFPQEECFAGTRTFATQGIAKPVFNLFAMLARMGSHGLPLRSDGAPDPACDRRLIPDFDEAAPSHYTGAGAQTAIDGFASRADDGSLRTLVYAHCDDIDEDGVTDVELRFDGLGKGRYRVVQYRIDDCHSNAHAVWLAQGSPKYPDDRKYATIKQADGLETIGEPLTLDVSESGRPATLWFVMPAHAVSLVRVERL</sequence>
<dbReference type="EMBL" id="WHZW01000001">
    <property type="protein sequence ID" value="NEG88495.1"/>
    <property type="molecule type" value="Genomic_DNA"/>
</dbReference>
<comment type="caution">
    <text evidence="7">The sequence shown here is derived from an EMBL/GenBank/DDBJ whole genome shotgun (WGS) entry which is preliminary data.</text>
</comment>
<evidence type="ECO:0000313" key="8">
    <source>
        <dbReference type="Proteomes" id="UP000469194"/>
    </source>
</evidence>
<evidence type="ECO:0000256" key="1">
    <source>
        <dbReference type="ARBA" id="ARBA00008875"/>
    </source>
</evidence>
<dbReference type="PROSITE" id="PS01027">
    <property type="entry name" value="GLYCOSYL_HYDROL_F39"/>
    <property type="match status" value="1"/>
</dbReference>
<dbReference type="InterPro" id="IPR049165">
    <property type="entry name" value="GH39_as"/>
</dbReference>
<protein>
    <recommendedName>
        <fullName evidence="6">Glycosyl hydrolases family 39 N-terminal catalytic domain-containing protein</fullName>
    </recommendedName>
</protein>
<proteinExistence type="inferred from homology"/>
<accession>A0A6N9Z2Q8</accession>
<dbReference type="AlphaFoldDB" id="A0A6N9Z2Q8"/>
<dbReference type="Proteomes" id="UP000469194">
    <property type="component" value="Unassembled WGS sequence"/>
</dbReference>
<dbReference type="InterPro" id="IPR017853">
    <property type="entry name" value="GH"/>
</dbReference>